<dbReference type="PANTHER" id="PTHR21310:SF15">
    <property type="entry name" value="AMINOGLYCOSIDE PHOSPHOTRANSFERASE DOMAIN-CONTAINING PROTEIN"/>
    <property type="match status" value="1"/>
</dbReference>
<dbReference type="InterPro" id="IPR002575">
    <property type="entry name" value="Aminoglycoside_PTrfase"/>
</dbReference>
<dbReference type="PANTHER" id="PTHR21310">
    <property type="entry name" value="AMINOGLYCOSIDE PHOSPHOTRANSFERASE-RELATED-RELATED"/>
    <property type="match status" value="1"/>
</dbReference>
<evidence type="ECO:0000259" key="1">
    <source>
        <dbReference type="Pfam" id="PF01636"/>
    </source>
</evidence>
<dbReference type="Proteomes" id="UP000287124">
    <property type="component" value="Unassembled WGS sequence"/>
</dbReference>
<feature type="domain" description="Aminoglycoside phosphotransferase" evidence="1">
    <location>
        <begin position="119"/>
        <end position="327"/>
    </location>
</feature>
<dbReference type="AlphaFoldDB" id="A0A430L9R9"/>
<proteinExistence type="predicted"/>
<reference evidence="2 3" key="1">
    <citation type="submission" date="2017-06" db="EMBL/GenBank/DDBJ databases">
        <title>Comparative genomic analysis of Ambrosia Fusariam Clade fungi.</title>
        <authorList>
            <person name="Stajich J.E."/>
            <person name="Carrillo J."/>
            <person name="Kijimoto T."/>
            <person name="Eskalen A."/>
            <person name="O'Donnell K."/>
            <person name="Kasson M."/>
        </authorList>
    </citation>
    <scope>NUCLEOTIDE SEQUENCE [LARGE SCALE GENOMIC DNA]</scope>
    <source>
        <strain evidence="2 3">UCR1854</strain>
    </source>
</reference>
<comment type="caution">
    <text evidence="2">The sequence shown here is derived from an EMBL/GenBank/DDBJ whole genome shotgun (WGS) entry which is preliminary data.</text>
</comment>
<keyword evidence="3" id="KW-1185">Reference proteome</keyword>
<organism evidence="2 3">
    <name type="scientific">Fusarium euwallaceae</name>
    <dbReference type="NCBI Taxonomy" id="1147111"/>
    <lineage>
        <taxon>Eukaryota</taxon>
        <taxon>Fungi</taxon>
        <taxon>Dikarya</taxon>
        <taxon>Ascomycota</taxon>
        <taxon>Pezizomycotina</taxon>
        <taxon>Sordariomycetes</taxon>
        <taxon>Hypocreomycetidae</taxon>
        <taxon>Hypocreales</taxon>
        <taxon>Nectriaceae</taxon>
        <taxon>Fusarium</taxon>
        <taxon>Fusarium solani species complex</taxon>
    </lineage>
</organism>
<dbReference type="Pfam" id="PF01636">
    <property type="entry name" value="APH"/>
    <property type="match status" value="1"/>
</dbReference>
<protein>
    <recommendedName>
        <fullName evidence="1">Aminoglycoside phosphotransferase domain-containing protein</fullName>
    </recommendedName>
</protein>
<accession>A0A430L9R9</accession>
<dbReference type="SUPFAM" id="SSF56112">
    <property type="entry name" value="Protein kinase-like (PK-like)"/>
    <property type="match status" value="1"/>
</dbReference>
<evidence type="ECO:0000313" key="3">
    <source>
        <dbReference type="Proteomes" id="UP000287124"/>
    </source>
</evidence>
<sequence length="504" mass="57600">MFLTLRRFILARWTSFMLHVSTLWGFLLFQQQDPLHKDTANAQADHNTTNNFPPTEEQLEERIKKFIDSLDEDAICRLASQHNGQKPCRVVGRDRGSFNVCFFIHFDQDGVRWVSEVTTMRYLQCNTTIPIPRIHAYGQDAGLAKGHSTKPFLICDHVAGHPLNMRMLAKAAKEQRMRFYDDLIDILAQLYQPQFSVAGSLIASAHNEADPAVGGLLSMAANELGRCCQEEGDIKTFTSARQYMDYQYRVLSKTYSLPTEELSRKQAQMELFALDSLEKQIPVLASSQRANDPFVLAHMDLRCGNIMVTEDLHILAIIDWEFAGTIPRQLFTPPPWITGHDLDAVAAVPHYTAYPEFLQVLEEKSSTSQTCAKLRDDWKSLPDLAFPIAQILRHPSCLIRVYYKFIFPKLYDGEKGSVVPEFFERQDIVKSLGVEVARRVEESSRYTQYLKDQGLFVINEQEQANQKWLAKLYGLPYLQQPAPKELEIIIYIDDIRPASNWAGA</sequence>
<dbReference type="InterPro" id="IPR051678">
    <property type="entry name" value="AGP_Transferase"/>
</dbReference>
<dbReference type="InterPro" id="IPR011009">
    <property type="entry name" value="Kinase-like_dom_sf"/>
</dbReference>
<dbReference type="Gene3D" id="3.90.1200.10">
    <property type="match status" value="1"/>
</dbReference>
<dbReference type="EMBL" id="MIKF01000311">
    <property type="protein sequence ID" value="RTE72458.1"/>
    <property type="molecule type" value="Genomic_DNA"/>
</dbReference>
<evidence type="ECO:0000313" key="2">
    <source>
        <dbReference type="EMBL" id="RTE72458.1"/>
    </source>
</evidence>
<gene>
    <name evidence="2" type="ORF">BHE90_013130</name>
</gene>
<name>A0A430L9R9_9HYPO</name>